<keyword evidence="2" id="KW-0573">Peptidoglycan synthesis</keyword>
<dbReference type="RefSeq" id="WP_119485996.1">
    <property type="nucleotide sequence ID" value="NZ_QYJN01000006.1"/>
</dbReference>
<protein>
    <recommendedName>
        <fullName evidence="2">Lipid II isoglutaminyl synthase (glutamine-hydrolyzing) subunit MurT</fullName>
        <ecNumber evidence="2">6.3.5.13</ecNumber>
    </recommendedName>
</protein>
<evidence type="ECO:0000313" key="6">
    <source>
        <dbReference type="Proteomes" id="UP000265541"/>
    </source>
</evidence>
<evidence type="ECO:0000256" key="2">
    <source>
        <dbReference type="HAMAP-Rule" id="MF_02214"/>
    </source>
</evidence>
<dbReference type="GO" id="GO:0008360">
    <property type="term" value="P:regulation of cell shape"/>
    <property type="evidence" value="ECO:0007669"/>
    <property type="project" value="UniProtKB-KW"/>
</dbReference>
<dbReference type="InterPro" id="IPR013221">
    <property type="entry name" value="Mur_ligase_cen"/>
</dbReference>
<keyword evidence="2" id="KW-0862">Zinc</keyword>
<keyword evidence="2" id="KW-0479">Metal-binding</keyword>
<dbReference type="Pfam" id="PF08245">
    <property type="entry name" value="Mur_ligase_M"/>
    <property type="match status" value="1"/>
</dbReference>
<dbReference type="InterPro" id="IPR036565">
    <property type="entry name" value="Mur-like_cat_sf"/>
</dbReference>
<comment type="catalytic activity">
    <reaction evidence="2">
        <text>beta-D-GlcNAc-(1-&gt;4)-Mur2Ac(oyl-L-Ala-gamma-D-O-P-Glu-L-Lys-D-Ala-D-Ala)-di-trans,octa-cis-undecaprenyl diphosphate + NH4(+) = beta-D-GlcNAc-(1-&gt;4)-Mur2Ac(oyl-L-Ala-D-isoglutaminyl-L-Lys-D-Ala-D-Ala)-di-trans,octa-cis-undecaprenyl diphosphate + phosphate + H(+)</text>
        <dbReference type="Rhea" id="RHEA:57932"/>
        <dbReference type="ChEBI" id="CHEBI:15378"/>
        <dbReference type="ChEBI" id="CHEBI:28938"/>
        <dbReference type="ChEBI" id="CHEBI:43474"/>
        <dbReference type="ChEBI" id="CHEBI:62233"/>
        <dbReference type="ChEBI" id="CHEBI:143132"/>
    </reaction>
</comment>
<dbReference type="SUPFAM" id="SSF53623">
    <property type="entry name" value="MurD-like peptide ligases, catalytic domain"/>
    <property type="match status" value="1"/>
</dbReference>
<dbReference type="PANTHER" id="PTHR23135">
    <property type="entry name" value="MUR LIGASE FAMILY MEMBER"/>
    <property type="match status" value="1"/>
</dbReference>
<dbReference type="EC" id="6.3.5.13" evidence="2"/>
<dbReference type="EMBL" id="QYJN01000006">
    <property type="protein sequence ID" value="RIP33099.1"/>
    <property type="molecule type" value="Genomic_DNA"/>
</dbReference>
<dbReference type="OrthoDB" id="9803907at2"/>
<dbReference type="GO" id="GO:0005524">
    <property type="term" value="F:ATP binding"/>
    <property type="evidence" value="ECO:0007669"/>
    <property type="project" value="UniProtKB-UniRule"/>
</dbReference>
<dbReference type="AlphaFoldDB" id="A0A3A0VMI4"/>
<keyword evidence="2" id="KW-0067">ATP-binding</keyword>
<reference evidence="5 6" key="1">
    <citation type="journal article" date="2016" name="Front. Microbiol.">
        <title>Comprehensive Phylogenetic Analysis of Bovine Non-aureus Staphylococci Species Based on Whole-Genome Sequencing.</title>
        <authorList>
            <person name="Naushad S."/>
            <person name="Barkema H.W."/>
            <person name="Luby C."/>
            <person name="Condas L.A."/>
            <person name="Nobrega D.B."/>
            <person name="Carson D.A."/>
            <person name="De Buck J."/>
        </authorList>
    </citation>
    <scope>NUCLEOTIDE SEQUENCE [LARGE SCALE GENOMIC DNA]</scope>
    <source>
        <strain evidence="5 6">SNUC 4781</strain>
    </source>
</reference>
<dbReference type="Gene3D" id="3.40.1190.10">
    <property type="entry name" value="Mur-like, catalytic domain"/>
    <property type="match status" value="1"/>
</dbReference>
<sequence>MRRWTATRLARIARQASRAAGKKGTDLPGQIARRVDKNILRKLASQVDEIVFISGTNGKTTTSNLIGHTLRVNDIEIIHNNEGANMAAGITSAFILQIKPATKIAVIEIDEGSIPRVLNEVTPTMMVFTNFFRDQMDRFGEIDIMVNNIANAISNKGIKLLLNADDPFVSRLKIASDTVEYYGMKAHAHEFEQSTMNESKYCPNCGQLLHYDYIHYNQIGHYHCNCGFKREATKYEVSHFDLTPFINISIEHEIFNMKIAGDFNAYNTIAAYTVLRELGLNNDAIRNGFETYTSNNGRMQYFRKDSKEAMINLAKNPAGMNASLSVGEQLEGRKIYLMSLNDNAADGKDTSWIYDADFEKLTRQDIEAIIVTGTRAEELQLRLKLAEVNVPIILEKDIYKATAKSMEYKESFTVAIPNYTSLAPMLSQLNHSFEEGENK</sequence>
<evidence type="ECO:0000259" key="4">
    <source>
        <dbReference type="Pfam" id="PF08353"/>
    </source>
</evidence>
<name>A0A3A0VMI4_STAGA</name>
<feature type="binding site" evidence="2">
    <location>
        <position position="226"/>
    </location>
    <ligand>
        <name>Zn(2+)</name>
        <dbReference type="ChEBI" id="CHEBI:29105"/>
    </ligand>
</feature>
<comment type="function">
    <text evidence="2">The lipid II isoglutaminyl synthase complex catalyzes the formation of alpha-D-isoglutamine in the cell wall lipid II stem peptide. The MurT subunit catalyzes the ATP-dependent amidation of D-glutamate residue of lipid II, converting it to an isoglutamine residue.</text>
</comment>
<comment type="subunit">
    <text evidence="2">Forms a heterodimer with GatD.</text>
</comment>
<keyword evidence="2 5" id="KW-0436">Ligase</keyword>
<evidence type="ECO:0000259" key="3">
    <source>
        <dbReference type="Pfam" id="PF08245"/>
    </source>
</evidence>
<comment type="pathway">
    <text evidence="1 2">Cell wall biogenesis; peptidoglycan biosynthesis.</text>
</comment>
<feature type="binding site" evidence="2">
    <location>
        <position position="224"/>
    </location>
    <ligand>
        <name>Zn(2+)</name>
        <dbReference type="ChEBI" id="CHEBI:29105"/>
    </ligand>
</feature>
<dbReference type="HAMAP" id="MF_02214">
    <property type="entry name" value="Lipid_II_synth_MurT"/>
    <property type="match status" value="1"/>
</dbReference>
<evidence type="ECO:0000313" key="5">
    <source>
        <dbReference type="EMBL" id="RIP33099.1"/>
    </source>
</evidence>
<dbReference type="PANTHER" id="PTHR23135:SF7">
    <property type="entry name" value="LIPID II ISOGLUTAMINYL SYNTHASE (GLUTAMINE-HYDROLYZING) SUBUNIT MURT"/>
    <property type="match status" value="1"/>
</dbReference>
<proteinExistence type="inferred from homology"/>
<feature type="domain" description="Mur ligase central" evidence="3">
    <location>
        <begin position="53"/>
        <end position="274"/>
    </location>
</feature>
<dbReference type="GO" id="GO:0016881">
    <property type="term" value="F:acid-amino acid ligase activity"/>
    <property type="evidence" value="ECO:0007669"/>
    <property type="project" value="InterPro"/>
</dbReference>
<dbReference type="GO" id="GO:0009252">
    <property type="term" value="P:peptidoglycan biosynthetic process"/>
    <property type="evidence" value="ECO:0007669"/>
    <property type="project" value="UniProtKB-UniRule"/>
</dbReference>
<organism evidence="5 6">
    <name type="scientific">Staphylococcus gallinarum</name>
    <dbReference type="NCBI Taxonomy" id="1293"/>
    <lineage>
        <taxon>Bacteria</taxon>
        <taxon>Bacillati</taxon>
        <taxon>Bacillota</taxon>
        <taxon>Bacilli</taxon>
        <taxon>Bacillales</taxon>
        <taxon>Staphylococcaceae</taxon>
        <taxon>Staphylococcus</taxon>
    </lineage>
</organism>
<evidence type="ECO:0000256" key="1">
    <source>
        <dbReference type="ARBA" id="ARBA00004752"/>
    </source>
</evidence>
<dbReference type="Pfam" id="PF08353">
    <property type="entry name" value="MurT_C"/>
    <property type="match status" value="1"/>
</dbReference>
<dbReference type="UniPathway" id="UPA00219"/>
<feature type="active site" evidence="2">
    <location>
        <position position="349"/>
    </location>
</feature>
<feature type="domain" description="Lipid II isoglutaminyl synthase (glutamine-hydrolyzing) subunit MurT C-terminal" evidence="4">
    <location>
        <begin position="313"/>
        <end position="422"/>
    </location>
</feature>
<dbReference type="GO" id="GO:0008270">
    <property type="term" value="F:zinc ion binding"/>
    <property type="evidence" value="ECO:0007669"/>
    <property type="project" value="UniProtKB-UniRule"/>
</dbReference>
<comment type="caution">
    <text evidence="5">The sequence shown here is derived from an EMBL/GenBank/DDBJ whole genome shotgun (WGS) entry which is preliminary data.</text>
</comment>
<dbReference type="Proteomes" id="UP000265541">
    <property type="component" value="Unassembled WGS sequence"/>
</dbReference>
<feature type="binding site" evidence="2">
    <location>
        <position position="205"/>
    </location>
    <ligand>
        <name>Zn(2+)</name>
        <dbReference type="ChEBI" id="CHEBI:29105"/>
    </ligand>
</feature>
<dbReference type="GO" id="GO:0071555">
    <property type="term" value="P:cell wall organization"/>
    <property type="evidence" value="ECO:0007669"/>
    <property type="project" value="UniProtKB-KW"/>
</dbReference>
<accession>A0A3A0VMI4</accession>
<comment type="catalytic activity">
    <reaction evidence="2">
        <text>beta-D-GlcNAc-(1-&gt;4)-Mur2Ac(oyl-L-Ala-gamma-D-Glu-L-Lys-D-Ala-D-Ala)-di-trans,octa-cis-undecaprenyl diphosphate + L-glutamine + ATP + H2O = beta-D-GlcNAc-(1-&gt;4)-Mur2Ac(oyl-L-Ala-D-isoglutaminyl-L-Lys-D-Ala-D-Ala)-di-trans,octa-cis-undecaprenyl diphosphate + L-glutamate + ADP + phosphate + H(+)</text>
        <dbReference type="Rhea" id="RHEA:57928"/>
        <dbReference type="ChEBI" id="CHEBI:15377"/>
        <dbReference type="ChEBI" id="CHEBI:15378"/>
        <dbReference type="ChEBI" id="CHEBI:29985"/>
        <dbReference type="ChEBI" id="CHEBI:30616"/>
        <dbReference type="ChEBI" id="CHEBI:43474"/>
        <dbReference type="ChEBI" id="CHEBI:58359"/>
        <dbReference type="ChEBI" id="CHEBI:60033"/>
        <dbReference type="ChEBI" id="CHEBI:62233"/>
        <dbReference type="ChEBI" id="CHEBI:456216"/>
        <dbReference type="EC" id="6.3.5.13"/>
    </reaction>
</comment>
<keyword evidence="2" id="KW-0547">Nucleotide-binding</keyword>
<dbReference type="InterPro" id="IPR013564">
    <property type="entry name" value="MurT_C"/>
</dbReference>
<dbReference type="GO" id="GO:0140282">
    <property type="term" value="F:carbon-nitrogen ligase activity on lipid II"/>
    <property type="evidence" value="ECO:0007669"/>
    <property type="project" value="UniProtKB-UniRule"/>
</dbReference>
<keyword evidence="2" id="KW-0961">Cell wall biogenesis/degradation</keyword>
<gene>
    <name evidence="2" type="primary">murT</name>
    <name evidence="5" type="ORF">BUZ14_11220</name>
</gene>
<feature type="binding site" evidence="2">
    <location>
        <position position="202"/>
    </location>
    <ligand>
        <name>Zn(2+)</name>
        <dbReference type="ChEBI" id="CHEBI:29105"/>
    </ligand>
</feature>
<comment type="similarity">
    <text evidence="2">Belongs to the MurCDEF family. MurT subfamily.</text>
</comment>
<comment type="catalytic activity">
    <reaction evidence="2">
        <text>beta-D-GlcNAc-(1-&gt;4)-Mur2Ac(oyl-L-Ala-gamma-D-Glu-L-Lys-D-Ala-D-Ala)-di-trans,octa-cis-undecaprenyl diphosphate + ATP = beta-D-GlcNAc-(1-&gt;4)-Mur2Ac(oyl-L-Ala-gamma-D-O-P-Glu-L-Lys-D-Ala-D-Ala)-di-trans,octa-cis-undecaprenyl diphosphate + ADP</text>
        <dbReference type="Rhea" id="RHEA:59488"/>
        <dbReference type="ChEBI" id="CHEBI:30616"/>
        <dbReference type="ChEBI" id="CHEBI:60033"/>
        <dbReference type="ChEBI" id="CHEBI:143132"/>
        <dbReference type="ChEBI" id="CHEBI:456216"/>
    </reaction>
</comment>
<dbReference type="InterPro" id="IPR043703">
    <property type="entry name" value="Lipid_II_synth_MurT"/>
</dbReference>
<keyword evidence="2" id="KW-0133">Cell shape</keyword>